<comment type="caution">
    <text evidence="4">The sequence shown here is derived from an EMBL/GenBank/DDBJ whole genome shotgun (WGS) entry which is preliminary data.</text>
</comment>
<dbReference type="Proteomes" id="UP000789831">
    <property type="component" value="Unassembled WGS sequence"/>
</dbReference>
<dbReference type="InterPro" id="IPR001944">
    <property type="entry name" value="Glycoside_Hdrlase_35"/>
</dbReference>
<organism evidence="4 5">
    <name type="scientific">Ambispora gerdemannii</name>
    <dbReference type="NCBI Taxonomy" id="144530"/>
    <lineage>
        <taxon>Eukaryota</taxon>
        <taxon>Fungi</taxon>
        <taxon>Fungi incertae sedis</taxon>
        <taxon>Mucoromycota</taxon>
        <taxon>Glomeromycotina</taxon>
        <taxon>Glomeromycetes</taxon>
        <taxon>Archaeosporales</taxon>
        <taxon>Ambisporaceae</taxon>
        <taxon>Ambispora</taxon>
    </lineage>
</organism>
<dbReference type="AlphaFoldDB" id="A0A9N9CG91"/>
<dbReference type="Gene3D" id="2.60.120.260">
    <property type="entry name" value="Galactose-binding domain-like"/>
    <property type="match status" value="2"/>
</dbReference>
<keyword evidence="5" id="KW-1185">Reference proteome</keyword>
<dbReference type="InterPro" id="IPR017853">
    <property type="entry name" value="GH"/>
</dbReference>
<dbReference type="PANTHER" id="PTHR23421">
    <property type="entry name" value="BETA-GALACTOSIDASE RELATED"/>
    <property type="match status" value="1"/>
</dbReference>
<dbReference type="Gene3D" id="3.20.20.80">
    <property type="entry name" value="Glycosidases"/>
    <property type="match status" value="1"/>
</dbReference>
<dbReference type="InterPro" id="IPR008979">
    <property type="entry name" value="Galactose-bd-like_sf"/>
</dbReference>
<evidence type="ECO:0000313" key="4">
    <source>
        <dbReference type="EMBL" id="CAG8599244.1"/>
    </source>
</evidence>
<feature type="domain" description="Glycoside hydrolase 35 catalytic" evidence="3">
    <location>
        <begin position="54"/>
        <end position="425"/>
    </location>
</feature>
<sequence length="1076" mass="123593">MATLLKKWLPSRKGSSEIKTTTTLTSNINTTNNNEYAYDRSRFGHILNWDKFCLYIDGHPTLIISGEFHYWRIPDRARWSKILRKYRAAGLNCVRIYFHWGFHSSDDGVYNFEENKDVEYLLTLCEQLNLFVLAAPGPYICAETQAGGFPFWLVAKGTRVRNMWFTGFKKYDADFCEYERQWFQNILPIIARHQITSKSNGCVIGVQIENELFEKIKGFYSFGLPDEMRFLCKVAREEGITVPLFTNDPYETGSWIARTESNLKKGFFNNSFGLDLYGFDKYVVFVPASAPTAWNYNAEQDPKKWAPWKPEELIKGVDKLEKTVRGFGYDAAKSPLFIPELQGGWFNFYQLDHTFDDIYNYYGDHYTKLLYESALAQGVTISSIYMFYGGTNWGTIGDTDAYTSYDYSACIREYGYMSGRLRHLRLSNFFVRSFSDVFTKTERISKPTVSSLTDNANVINLQRKTIVDEEASGNQVLFTFLRNFSKDKRAQFQIGIEYIDLSREKIQIRLQCFLPYKDSFIALGNYTTITGLRLIMSTLPIYLRTFIPSNERKSGGDEIWIIPVNNLGELAFEGSIIVDGNIGPSVRNDKSACIVSFNGRPGYARIQKASNSNIEENGILYVLALDNDSIGTLHATFDEPHWAQSFERPHSHVHAPLFITWGTQYVFYDYPIRNIEIEFGEDEDAITILSPTKPYYNFQSEENSIYPLPFIYTKKLKPSHDQDTLIHPLLEGWRTRLTDFSDLEWQATDLSKSALEHFYISGHIIYRGQFAAKYSTNSGAMHVIINMRHRCSVFLNGHFAGGHTTYSKNLFFPGAKMGPDPFGSLGSKKYQLTEFAHPVGHTEPNELIIIVENWGLCRQAVVFNDAPNPRGILSARVTGLGRGNKVNWAVAGVDVRQLDTPFITTGFPDEHKRTGWTDYDGGILNYGVNPSDGIRWWSFRFRHPIEETHKSIVSAPLRLVLDGSFSAYILLNGTLIGYYHGNGDTPQHDFYLMDDLLSHSEDNKIVLMVYSWEDITKDQVKVDVRGWEIDDVHKTGNLVRIQNNRYFGNDKDDLTEAEKFELKSWTVWREKFSFSQ</sequence>
<reference evidence="4" key="1">
    <citation type="submission" date="2021-06" db="EMBL/GenBank/DDBJ databases">
        <authorList>
            <person name="Kallberg Y."/>
            <person name="Tangrot J."/>
            <person name="Rosling A."/>
        </authorList>
    </citation>
    <scope>NUCLEOTIDE SEQUENCE</scope>
    <source>
        <strain evidence="4">MT106</strain>
    </source>
</reference>
<name>A0A9N9CG91_9GLOM</name>
<evidence type="ECO:0000256" key="1">
    <source>
        <dbReference type="ARBA" id="ARBA00009809"/>
    </source>
</evidence>
<evidence type="ECO:0000256" key="2">
    <source>
        <dbReference type="RuleBase" id="RU003679"/>
    </source>
</evidence>
<dbReference type="SUPFAM" id="SSF51445">
    <property type="entry name" value="(Trans)glycosidases"/>
    <property type="match status" value="1"/>
</dbReference>
<dbReference type="SUPFAM" id="SSF49785">
    <property type="entry name" value="Galactose-binding domain-like"/>
    <property type="match status" value="2"/>
</dbReference>
<protein>
    <submittedName>
        <fullName evidence="4">3035_t:CDS:1</fullName>
    </submittedName>
</protein>
<evidence type="ECO:0000313" key="5">
    <source>
        <dbReference type="Proteomes" id="UP000789831"/>
    </source>
</evidence>
<dbReference type="Pfam" id="PF01301">
    <property type="entry name" value="Glyco_hydro_35"/>
    <property type="match status" value="1"/>
</dbReference>
<proteinExistence type="inferred from homology"/>
<evidence type="ECO:0000259" key="3">
    <source>
        <dbReference type="Pfam" id="PF01301"/>
    </source>
</evidence>
<dbReference type="InterPro" id="IPR031330">
    <property type="entry name" value="Gly_Hdrlase_35_cat"/>
</dbReference>
<dbReference type="OrthoDB" id="1657402at2759"/>
<gene>
    <name evidence="4" type="ORF">AGERDE_LOCUS9015</name>
</gene>
<dbReference type="GO" id="GO:0004553">
    <property type="term" value="F:hydrolase activity, hydrolyzing O-glycosyl compounds"/>
    <property type="evidence" value="ECO:0007669"/>
    <property type="project" value="InterPro"/>
</dbReference>
<dbReference type="PRINTS" id="PR00742">
    <property type="entry name" value="GLHYDRLASE35"/>
</dbReference>
<comment type="similarity">
    <text evidence="1 2">Belongs to the glycosyl hydrolase 35 family.</text>
</comment>
<feature type="non-terminal residue" evidence="4">
    <location>
        <position position="1076"/>
    </location>
</feature>
<dbReference type="EMBL" id="CAJVPL010002099">
    <property type="protein sequence ID" value="CAG8599244.1"/>
    <property type="molecule type" value="Genomic_DNA"/>
</dbReference>
<accession>A0A9N9CG91</accession>
<dbReference type="GO" id="GO:0005975">
    <property type="term" value="P:carbohydrate metabolic process"/>
    <property type="evidence" value="ECO:0007669"/>
    <property type="project" value="InterPro"/>
</dbReference>